<dbReference type="PANTHER" id="PTHR43873:SF1">
    <property type="entry name" value="COBYRINATE A,C-DIAMIDE SYNTHASE"/>
    <property type="match status" value="1"/>
</dbReference>
<comment type="miscellaneous">
    <text evidence="9">The a and c carboxylates of hydrogenobyrinate are activated for nucleophilic attack via formation of a phosphorylated intermediate by ATP. CobB catalyzes first the amidation of the c-carboxylate, and then that of the a-carboxylate.</text>
</comment>
<dbReference type="UniPathway" id="UPA00148">
    <property type="reaction ID" value="UER00220"/>
</dbReference>
<sequence length="435" mass="44733">MPGLIVAAPASGSGKTTVTLGLLRAFRDRGVTVRGAKSGPDYIDPRFHEAASGAACPNLDAWAMPPATLAGLAAGDGLLVIEGAMGLFDGAPPDGAGATADLARQLDLPVVLVVDAARMAQSIAPLVEGFAAHDARVRVAGVVLNRVGSPRHAAMLRAALAPTGIKVLGMVPRAGDIAHPSRHLGLVQAGERDDLATFLDRAAGIVAEGIDLDALSDLAVPLPAAEPPVIPPPAQRIAVARDDAFAFAYPHQLNAWRAAGAEIRPFSPLADETVPPADLVFLPGGYPELHAGRLAAARGFMDSLRHAAQHTDIYGECGGYMTLGESLIDAHGHRHTMAGLLPLGTSFAHRKLHLGYRTLRAAAGPFAGTWAAHEFHYASIVSESGPPLFEAADAEGTALPPMGLRAGRVAGSFAHLIGPSPRPFPSPAGGANDPA</sequence>
<dbReference type="GO" id="GO:0042242">
    <property type="term" value="F:cobyrinic acid a,c-diamide synthase activity"/>
    <property type="evidence" value="ECO:0007669"/>
    <property type="project" value="InterPro"/>
</dbReference>
<comment type="catalytic activity">
    <reaction evidence="9">
        <text>hydrogenobyrinate + 2 L-glutamine + 2 ATP + 2 H2O = hydrogenobyrinate a,c-diamide + 2 L-glutamate + 2 ADP + 2 phosphate + 2 H(+)</text>
        <dbReference type="Rhea" id="RHEA:12544"/>
        <dbReference type="ChEBI" id="CHEBI:15377"/>
        <dbReference type="ChEBI" id="CHEBI:15378"/>
        <dbReference type="ChEBI" id="CHEBI:29985"/>
        <dbReference type="ChEBI" id="CHEBI:30616"/>
        <dbReference type="ChEBI" id="CHEBI:43474"/>
        <dbReference type="ChEBI" id="CHEBI:58359"/>
        <dbReference type="ChEBI" id="CHEBI:77873"/>
        <dbReference type="ChEBI" id="CHEBI:77874"/>
        <dbReference type="ChEBI" id="CHEBI:456216"/>
        <dbReference type="EC" id="6.3.5.9"/>
    </reaction>
</comment>
<dbReference type="CDD" id="cd05388">
    <property type="entry name" value="CobB_N"/>
    <property type="match status" value="1"/>
</dbReference>
<dbReference type="EMBL" id="FOGU01000004">
    <property type="protein sequence ID" value="SER96675.1"/>
    <property type="molecule type" value="Genomic_DNA"/>
</dbReference>
<comment type="similarity">
    <text evidence="2">Belongs to the CobB/CobQ family. CobQ subfamily.</text>
</comment>
<comment type="domain">
    <text evidence="9">Comprises of two domains. The C-terminal domain contains the binding site for glutamine and catalyzes the hydrolysis of this substrate to glutamate and ammonia. The N-terminal domain is anticipated to bind ATP and hydrogenobyrinate and catalyzes the ultimate synthesis of the diamide product. The ammonia produced via the glutaminase domain is probably translocated to the adjacent domain via a molecular tunnel, where it reacts with an activated intermediate.</text>
</comment>
<dbReference type="Pfam" id="PF07685">
    <property type="entry name" value="GATase_3"/>
    <property type="match status" value="1"/>
</dbReference>
<dbReference type="Pfam" id="PF01656">
    <property type="entry name" value="CbiA"/>
    <property type="match status" value="1"/>
</dbReference>
<feature type="site" description="Increases nucleophilicity of active site Cys" evidence="9">
    <location>
        <position position="415"/>
    </location>
</feature>
<dbReference type="OrthoDB" id="9764035at2"/>
<gene>
    <name evidence="9" type="primary">cobB</name>
    <name evidence="12" type="ORF">SAMN04490244_104192</name>
</gene>
<dbReference type="STRING" id="641238.SAMN04490244_104192"/>
<dbReference type="InterPro" id="IPR004484">
    <property type="entry name" value="CbiA/CobB_synth"/>
</dbReference>
<dbReference type="PANTHER" id="PTHR43873">
    <property type="entry name" value="COBYRINATE A,C-DIAMIDE SYNTHASE"/>
    <property type="match status" value="1"/>
</dbReference>
<dbReference type="Proteomes" id="UP000198885">
    <property type="component" value="Unassembled WGS sequence"/>
</dbReference>
<keyword evidence="8 9" id="KW-0315">Glutamine amidotransferase</keyword>
<name>A0A1H9THJ4_9RHOB</name>
<evidence type="ECO:0000256" key="6">
    <source>
        <dbReference type="ARBA" id="ARBA00022840"/>
    </source>
</evidence>
<evidence type="ECO:0000256" key="3">
    <source>
        <dbReference type="ARBA" id="ARBA00022573"/>
    </source>
</evidence>
<dbReference type="InterPro" id="IPR002586">
    <property type="entry name" value="CobQ/CobB/MinD/ParA_Nub-bd_dom"/>
</dbReference>
<dbReference type="InterPro" id="IPR027417">
    <property type="entry name" value="P-loop_NTPase"/>
</dbReference>
<evidence type="ECO:0000256" key="1">
    <source>
        <dbReference type="ARBA" id="ARBA00001946"/>
    </source>
</evidence>
<keyword evidence="7 9" id="KW-0460">Magnesium</keyword>
<feature type="active site" description="Nucleophile" evidence="9">
    <location>
        <position position="317"/>
    </location>
</feature>
<dbReference type="InterPro" id="IPR029062">
    <property type="entry name" value="Class_I_gatase-like"/>
</dbReference>
<evidence type="ECO:0000256" key="7">
    <source>
        <dbReference type="ARBA" id="ARBA00022842"/>
    </source>
</evidence>
<evidence type="ECO:0000313" key="13">
    <source>
        <dbReference type="Proteomes" id="UP000198885"/>
    </source>
</evidence>
<comment type="function">
    <text evidence="9">Catalyzes the ATP-dependent amidation of the two carboxylate groups at positions a and c of hydrogenobyrinate, using either L-glutamine or ammonia as the nitrogen source.</text>
</comment>
<evidence type="ECO:0000259" key="10">
    <source>
        <dbReference type="Pfam" id="PF01656"/>
    </source>
</evidence>
<dbReference type="Gene3D" id="3.40.50.300">
    <property type="entry name" value="P-loop containing nucleotide triphosphate hydrolases"/>
    <property type="match status" value="1"/>
</dbReference>
<comment type="cofactor">
    <cofactor evidence="1 9">
        <name>Mg(2+)</name>
        <dbReference type="ChEBI" id="CHEBI:18420"/>
    </cofactor>
</comment>
<dbReference type="PROSITE" id="PS51274">
    <property type="entry name" value="GATASE_COBBQ"/>
    <property type="match status" value="1"/>
</dbReference>
<dbReference type="GO" id="GO:0009236">
    <property type="term" value="P:cobalamin biosynthetic process"/>
    <property type="evidence" value="ECO:0007669"/>
    <property type="project" value="UniProtKB-UniRule"/>
</dbReference>
<comment type="pathway">
    <text evidence="9">Cofactor biosynthesis; adenosylcobalamin biosynthesis; cob(II)yrinate a,c-diamide from precorrin-2 (aerobic route): step 9/10.</text>
</comment>
<keyword evidence="13" id="KW-1185">Reference proteome</keyword>
<keyword evidence="3 9" id="KW-0169">Cobalamin biosynthesis</keyword>
<dbReference type="SUPFAM" id="SSF52540">
    <property type="entry name" value="P-loop containing nucleoside triphosphate hydrolases"/>
    <property type="match status" value="1"/>
</dbReference>
<dbReference type="NCBIfam" id="NF002204">
    <property type="entry name" value="PRK01077.1"/>
    <property type="match status" value="1"/>
</dbReference>
<evidence type="ECO:0000259" key="11">
    <source>
        <dbReference type="Pfam" id="PF07685"/>
    </source>
</evidence>
<dbReference type="RefSeq" id="WP_092691706.1">
    <property type="nucleotide sequence ID" value="NZ_FOGU01000004.1"/>
</dbReference>
<dbReference type="InterPro" id="IPR011698">
    <property type="entry name" value="GATase_3"/>
</dbReference>
<comment type="similarity">
    <text evidence="9">Belongs to the CobB/CbiA family.</text>
</comment>
<accession>A0A1H9THJ4</accession>
<dbReference type="GO" id="GO:0005524">
    <property type="term" value="F:ATP binding"/>
    <property type="evidence" value="ECO:0007669"/>
    <property type="project" value="UniProtKB-UniRule"/>
</dbReference>
<keyword evidence="4 9" id="KW-0436">Ligase</keyword>
<reference evidence="12 13" key="1">
    <citation type="submission" date="2016-10" db="EMBL/GenBank/DDBJ databases">
        <authorList>
            <person name="de Groot N.N."/>
        </authorList>
    </citation>
    <scope>NUCLEOTIDE SEQUENCE [LARGE SCALE GENOMIC DNA]</scope>
    <source>
        <strain evidence="12 13">DSM 23042</strain>
    </source>
</reference>
<dbReference type="AlphaFoldDB" id="A0A1H9THJ4"/>
<keyword evidence="6 9" id="KW-0067">ATP-binding</keyword>
<dbReference type="NCBIfam" id="TIGR00379">
    <property type="entry name" value="cobB"/>
    <property type="match status" value="1"/>
</dbReference>
<feature type="domain" description="CobB/CobQ-like glutamine amidotransferase" evidence="11">
    <location>
        <begin position="236"/>
        <end position="417"/>
    </location>
</feature>
<evidence type="ECO:0000313" key="12">
    <source>
        <dbReference type="EMBL" id="SER96675.1"/>
    </source>
</evidence>
<organism evidence="12 13">
    <name type="scientific">Tranquillimonas rosea</name>
    <dbReference type="NCBI Taxonomy" id="641238"/>
    <lineage>
        <taxon>Bacteria</taxon>
        <taxon>Pseudomonadati</taxon>
        <taxon>Pseudomonadota</taxon>
        <taxon>Alphaproteobacteria</taxon>
        <taxon>Rhodobacterales</taxon>
        <taxon>Roseobacteraceae</taxon>
        <taxon>Tranquillimonas</taxon>
    </lineage>
</organism>
<dbReference type="HAMAP" id="MF_00027">
    <property type="entry name" value="CobB_CbiA"/>
    <property type="match status" value="1"/>
</dbReference>
<evidence type="ECO:0000256" key="2">
    <source>
        <dbReference type="ARBA" id="ARBA00006205"/>
    </source>
</evidence>
<evidence type="ECO:0000256" key="8">
    <source>
        <dbReference type="ARBA" id="ARBA00022962"/>
    </source>
</evidence>
<dbReference type="GO" id="GO:0043802">
    <property type="term" value="F:hydrogenobyrinic acid a,c-diamide synthase (glutamine-hydrolysing) activity"/>
    <property type="evidence" value="ECO:0007669"/>
    <property type="project" value="UniProtKB-UniRule"/>
</dbReference>
<feature type="domain" description="CobQ/CobB/MinD/ParA nucleotide binding" evidence="10">
    <location>
        <begin position="5"/>
        <end position="183"/>
    </location>
</feature>
<evidence type="ECO:0000256" key="9">
    <source>
        <dbReference type="HAMAP-Rule" id="MF_00027"/>
    </source>
</evidence>
<dbReference type="Gene3D" id="3.40.50.880">
    <property type="match status" value="1"/>
</dbReference>
<protein>
    <recommendedName>
        <fullName evidence="9">Hydrogenobyrinate a,c-diamide synthase</fullName>
        <ecNumber evidence="9">6.3.5.9</ecNumber>
    </recommendedName>
    <alternativeName>
        <fullName evidence="9">Hydrogenobyrinic acid a,c-diamide synthase</fullName>
    </alternativeName>
</protein>
<keyword evidence="5 9" id="KW-0547">Nucleotide-binding</keyword>
<evidence type="ECO:0000256" key="5">
    <source>
        <dbReference type="ARBA" id="ARBA00022741"/>
    </source>
</evidence>
<dbReference type="SUPFAM" id="SSF52317">
    <property type="entry name" value="Class I glutamine amidotransferase-like"/>
    <property type="match status" value="1"/>
</dbReference>
<dbReference type="EC" id="6.3.5.9" evidence="9"/>
<proteinExistence type="inferred from homology"/>
<evidence type="ECO:0000256" key="4">
    <source>
        <dbReference type="ARBA" id="ARBA00022598"/>
    </source>
</evidence>